<dbReference type="Gene3D" id="3.30.1330.10">
    <property type="entry name" value="PurM-like, N-terminal domain"/>
    <property type="match status" value="2"/>
</dbReference>
<dbReference type="InterPro" id="IPR036676">
    <property type="entry name" value="PurM-like_C_sf"/>
</dbReference>
<name>A0A381QBR8_9ZZZZ</name>
<sequence length="730" mass="78722">MAFDKDILDELAISSAEYEVIVERLGREPNHLELGLFGSLWSEHCGYKHSKPLLKLFASDNPRLLVNPGEENAGVVDIGDGYAIVFKIESHNHPSAIEPYQGAATGIGGIVRDIFAMGARPIALLNSLRFGPLVNERNKYIFDGVVSGISGYGNCIGVPNIGGEVVFAECYSGNPLVNAMCIGLLRVDELVKATSGSSGNLLILAGSGTGKDGIHGASGLASRSFEDERELRPTVQVGNPFLEKILIESCLEVARSGKIDGMQDLGAAGLTSASVECAASGSTGIEIDIDSVPRRDDGMSPYEVMLSETQERMLVSVKPENAESVKEIFDRWDIDNSIIGKVTTSNRVHIVRGTQLLADLPVGLLTDPPQYVIDSITPPYLKQLQNYDLNQIDIPDIAPNMVLMRLLSTSNLTCRQSVYQKYDHQVQTNTVIPPGSDGSLIRIKGTDKGISASTDGNGRLAYLDPYVGGQIAVAEACRNVSCTGAEPIALTNCLNFGNPEKPEVYFQLENCVKGMADASTKFSSPVISGNVSLYNETQDAPIYPTPVVGAVGLTENVRNHVDMSFKNDDDVVLLLGSSEVVSDVNYLAGSEYLEIFHDLIAGQPSIDLEKEISVQKLCRNLIQHDLVKSAHDCSEGGLAVAIAESCIKGEIGFKGEFETRGRWDVQLFGEQQSRIVISVKEDNIDEVMQLCIDYQVEVLNLGSVGGERLYVPGLLDVSVAEISDAWMVGV</sequence>
<dbReference type="NCBIfam" id="TIGR01736">
    <property type="entry name" value="FGAM_synth_II"/>
    <property type="match status" value="1"/>
</dbReference>
<evidence type="ECO:0000259" key="9">
    <source>
        <dbReference type="Pfam" id="PF02769"/>
    </source>
</evidence>
<gene>
    <name evidence="11" type="ORF">METZ01_LOCUS29610</name>
</gene>
<dbReference type="EMBL" id="UINC01001290">
    <property type="protein sequence ID" value="SUZ76756.1"/>
    <property type="molecule type" value="Genomic_DNA"/>
</dbReference>
<dbReference type="GO" id="GO:0005524">
    <property type="term" value="F:ATP binding"/>
    <property type="evidence" value="ECO:0007669"/>
    <property type="project" value="UniProtKB-KW"/>
</dbReference>
<feature type="domain" description="PurM-like C-terminal" evidence="9">
    <location>
        <begin position="569"/>
        <end position="707"/>
    </location>
</feature>
<dbReference type="AlphaFoldDB" id="A0A381QBR8"/>
<dbReference type="HAMAP" id="MF_00420">
    <property type="entry name" value="PurL_2"/>
    <property type="match status" value="1"/>
</dbReference>
<evidence type="ECO:0000259" key="10">
    <source>
        <dbReference type="Pfam" id="PF18072"/>
    </source>
</evidence>
<evidence type="ECO:0000256" key="6">
    <source>
        <dbReference type="ARBA" id="ARBA00022840"/>
    </source>
</evidence>
<dbReference type="InterPro" id="IPR041609">
    <property type="entry name" value="PurL_linker"/>
</dbReference>
<keyword evidence="6" id="KW-0067">ATP-binding</keyword>
<feature type="domain" description="PurM-like N-terminal" evidence="8">
    <location>
        <begin position="71"/>
        <end position="184"/>
    </location>
</feature>
<keyword evidence="5" id="KW-0658">Purine biosynthesis</keyword>
<evidence type="ECO:0000256" key="7">
    <source>
        <dbReference type="ARBA" id="ARBA00022842"/>
    </source>
</evidence>
<dbReference type="CDD" id="cd02204">
    <property type="entry name" value="PurL_repeat2"/>
    <property type="match status" value="1"/>
</dbReference>
<evidence type="ECO:0000259" key="8">
    <source>
        <dbReference type="Pfam" id="PF00586"/>
    </source>
</evidence>
<feature type="domain" description="PurM-like C-terminal" evidence="9">
    <location>
        <begin position="198"/>
        <end position="350"/>
    </location>
</feature>
<keyword evidence="7" id="KW-0460">Magnesium</keyword>
<dbReference type="GO" id="GO:0004642">
    <property type="term" value="F:phosphoribosylformylglycinamidine synthase activity"/>
    <property type="evidence" value="ECO:0007669"/>
    <property type="project" value="InterPro"/>
</dbReference>
<keyword evidence="3" id="KW-0479">Metal-binding</keyword>
<dbReference type="InterPro" id="IPR010918">
    <property type="entry name" value="PurM-like_C_dom"/>
</dbReference>
<evidence type="ECO:0000256" key="3">
    <source>
        <dbReference type="ARBA" id="ARBA00022723"/>
    </source>
</evidence>
<dbReference type="InterPro" id="IPR016188">
    <property type="entry name" value="PurM-like_N"/>
</dbReference>
<evidence type="ECO:0000256" key="4">
    <source>
        <dbReference type="ARBA" id="ARBA00022741"/>
    </source>
</evidence>
<dbReference type="InterPro" id="IPR010074">
    <property type="entry name" value="PRibForGlyAmidine_synth_PurL"/>
</dbReference>
<dbReference type="Pfam" id="PF00586">
    <property type="entry name" value="AIRS"/>
    <property type="match status" value="2"/>
</dbReference>
<dbReference type="SUPFAM" id="SSF56042">
    <property type="entry name" value="PurM C-terminal domain-like"/>
    <property type="match status" value="2"/>
</dbReference>
<evidence type="ECO:0000256" key="2">
    <source>
        <dbReference type="ARBA" id="ARBA00022598"/>
    </source>
</evidence>
<dbReference type="NCBIfam" id="NF002290">
    <property type="entry name" value="PRK01213.1"/>
    <property type="match status" value="1"/>
</dbReference>
<evidence type="ECO:0000256" key="1">
    <source>
        <dbReference type="ARBA" id="ARBA00022490"/>
    </source>
</evidence>
<dbReference type="PIRSF" id="PIRSF001587">
    <property type="entry name" value="FGAM_synthase_II"/>
    <property type="match status" value="1"/>
</dbReference>
<dbReference type="PANTHER" id="PTHR43555:SF1">
    <property type="entry name" value="PHOSPHORIBOSYLFORMYLGLYCINAMIDINE SYNTHASE SUBUNIT PURL"/>
    <property type="match status" value="1"/>
</dbReference>
<reference evidence="11" key="1">
    <citation type="submission" date="2018-05" db="EMBL/GenBank/DDBJ databases">
        <authorList>
            <person name="Lanie J.A."/>
            <person name="Ng W.-L."/>
            <person name="Kazmierczak K.M."/>
            <person name="Andrzejewski T.M."/>
            <person name="Davidsen T.M."/>
            <person name="Wayne K.J."/>
            <person name="Tettelin H."/>
            <person name="Glass J.I."/>
            <person name="Rusch D."/>
            <person name="Podicherti R."/>
            <person name="Tsui H.-C.T."/>
            <person name="Winkler M.E."/>
        </authorList>
    </citation>
    <scope>NUCLEOTIDE SEQUENCE</scope>
</reference>
<dbReference type="PANTHER" id="PTHR43555">
    <property type="entry name" value="PHOSPHORIBOSYLFORMYLGLYCINAMIDINE SYNTHASE SUBUNIT PURL"/>
    <property type="match status" value="1"/>
</dbReference>
<proteinExistence type="inferred from homology"/>
<evidence type="ECO:0000256" key="5">
    <source>
        <dbReference type="ARBA" id="ARBA00022755"/>
    </source>
</evidence>
<dbReference type="FunFam" id="3.30.1330.10:FF:000004">
    <property type="entry name" value="Phosphoribosylformylglycinamidine synthase subunit PurL"/>
    <property type="match status" value="1"/>
</dbReference>
<keyword evidence="1" id="KW-0963">Cytoplasm</keyword>
<keyword evidence="2" id="KW-0436">Ligase</keyword>
<dbReference type="CDD" id="cd02203">
    <property type="entry name" value="PurL_repeat1"/>
    <property type="match status" value="1"/>
</dbReference>
<evidence type="ECO:0000313" key="11">
    <source>
        <dbReference type="EMBL" id="SUZ76756.1"/>
    </source>
</evidence>
<protein>
    <recommendedName>
        <fullName evidence="12">PurM-like C-terminal domain-containing protein</fullName>
    </recommendedName>
</protein>
<dbReference type="GO" id="GO:0006189">
    <property type="term" value="P:'de novo' IMP biosynthetic process"/>
    <property type="evidence" value="ECO:0007669"/>
    <property type="project" value="InterPro"/>
</dbReference>
<feature type="domain" description="PurM-like N-terminal" evidence="8">
    <location>
        <begin position="435"/>
        <end position="553"/>
    </location>
</feature>
<feature type="domain" description="Phosphoribosylformylglycinamidine synthase linker" evidence="10">
    <location>
        <begin position="10"/>
        <end position="48"/>
    </location>
</feature>
<accession>A0A381QBR8</accession>
<dbReference type="Pfam" id="PF02769">
    <property type="entry name" value="AIRS_C"/>
    <property type="match status" value="2"/>
</dbReference>
<dbReference type="GO" id="GO:0046872">
    <property type="term" value="F:metal ion binding"/>
    <property type="evidence" value="ECO:0007669"/>
    <property type="project" value="UniProtKB-KW"/>
</dbReference>
<organism evidence="11">
    <name type="scientific">marine metagenome</name>
    <dbReference type="NCBI Taxonomy" id="408172"/>
    <lineage>
        <taxon>unclassified sequences</taxon>
        <taxon>metagenomes</taxon>
        <taxon>ecological metagenomes</taxon>
    </lineage>
</organism>
<keyword evidence="4" id="KW-0547">Nucleotide-binding</keyword>
<dbReference type="SUPFAM" id="SSF55326">
    <property type="entry name" value="PurM N-terminal domain-like"/>
    <property type="match status" value="2"/>
</dbReference>
<dbReference type="Gene3D" id="3.90.650.10">
    <property type="entry name" value="PurM-like C-terminal domain"/>
    <property type="match status" value="2"/>
</dbReference>
<dbReference type="Pfam" id="PF18072">
    <property type="entry name" value="FGAR-AT_linker"/>
    <property type="match status" value="1"/>
</dbReference>
<evidence type="ECO:0008006" key="12">
    <source>
        <dbReference type="Google" id="ProtNLM"/>
    </source>
</evidence>
<dbReference type="InterPro" id="IPR036921">
    <property type="entry name" value="PurM-like_N_sf"/>
</dbReference>